<comment type="caution">
    <text evidence="1">The sequence shown here is derived from an EMBL/GenBank/DDBJ whole genome shotgun (WGS) entry which is preliminary data.</text>
</comment>
<protein>
    <submittedName>
        <fullName evidence="1">Uncharacterized protein</fullName>
    </submittedName>
</protein>
<dbReference type="OrthoDB" id="10552155at2759"/>
<dbReference type="Proteomes" id="UP000737018">
    <property type="component" value="Unassembled WGS sequence"/>
</dbReference>
<organism evidence="1 2">
    <name type="scientific">Castanea mollissima</name>
    <name type="common">Chinese chestnut</name>
    <dbReference type="NCBI Taxonomy" id="60419"/>
    <lineage>
        <taxon>Eukaryota</taxon>
        <taxon>Viridiplantae</taxon>
        <taxon>Streptophyta</taxon>
        <taxon>Embryophyta</taxon>
        <taxon>Tracheophyta</taxon>
        <taxon>Spermatophyta</taxon>
        <taxon>Magnoliopsida</taxon>
        <taxon>eudicotyledons</taxon>
        <taxon>Gunneridae</taxon>
        <taxon>Pentapetalae</taxon>
        <taxon>rosids</taxon>
        <taxon>fabids</taxon>
        <taxon>Fagales</taxon>
        <taxon>Fagaceae</taxon>
        <taxon>Castanea</taxon>
    </lineage>
</organism>
<dbReference type="AlphaFoldDB" id="A0A8J4VMA9"/>
<evidence type="ECO:0000313" key="1">
    <source>
        <dbReference type="EMBL" id="KAF3962472.1"/>
    </source>
</evidence>
<keyword evidence="2" id="KW-1185">Reference proteome</keyword>
<gene>
    <name evidence="1" type="ORF">CMV_013023</name>
</gene>
<reference evidence="1" key="1">
    <citation type="submission" date="2020-03" db="EMBL/GenBank/DDBJ databases">
        <title>Castanea mollissima Vanexum genome sequencing.</title>
        <authorList>
            <person name="Staton M."/>
        </authorList>
    </citation>
    <scope>NUCLEOTIDE SEQUENCE</scope>
    <source>
        <tissue evidence="1">Leaf</tissue>
    </source>
</reference>
<evidence type="ECO:0000313" key="2">
    <source>
        <dbReference type="Proteomes" id="UP000737018"/>
    </source>
</evidence>
<name>A0A8J4VMA9_9ROSI</name>
<proteinExistence type="predicted"/>
<accession>A0A8J4VMA9</accession>
<sequence>MGSPHHPSLNPMPMQLSPPHNHPLSLDHLNQLMSCLSIKTTNNEEVTYVRIPIHPWTLVAWSQMTKTPSLPLWLDSSTHHHHRRNFRGHAFSNILFEDLDRQFKLLIFFDRNQGIAFDC</sequence>
<dbReference type="EMBL" id="JRKL02001712">
    <property type="protein sequence ID" value="KAF3962472.1"/>
    <property type="molecule type" value="Genomic_DNA"/>
</dbReference>